<keyword evidence="2" id="KW-0472">Membrane</keyword>
<accession>A0A381UU92</accession>
<dbReference type="AlphaFoldDB" id="A0A381UU92"/>
<name>A0A381UU92_9ZZZZ</name>
<proteinExistence type="predicted"/>
<sequence length="67" mass="7210">MTNSDEALGMVGSAMTLMFGVAMIKYAQDSTKDLMKKGRGKAKIIPAPDFSPPSGKLPKFDPYANWG</sequence>
<dbReference type="EMBL" id="UINC01007155">
    <property type="protein sequence ID" value="SVA31719.1"/>
    <property type="molecule type" value="Genomic_DNA"/>
</dbReference>
<feature type="transmembrane region" description="Helical" evidence="2">
    <location>
        <begin position="6"/>
        <end position="27"/>
    </location>
</feature>
<keyword evidence="2" id="KW-1133">Transmembrane helix</keyword>
<keyword evidence="2" id="KW-0812">Transmembrane</keyword>
<gene>
    <name evidence="3" type="ORF">METZ01_LOCUS84573</name>
</gene>
<protein>
    <submittedName>
        <fullName evidence="3">Uncharacterized protein</fullName>
    </submittedName>
</protein>
<evidence type="ECO:0000256" key="1">
    <source>
        <dbReference type="SAM" id="MobiDB-lite"/>
    </source>
</evidence>
<feature type="region of interest" description="Disordered" evidence="1">
    <location>
        <begin position="44"/>
        <end position="67"/>
    </location>
</feature>
<evidence type="ECO:0000256" key="2">
    <source>
        <dbReference type="SAM" id="Phobius"/>
    </source>
</evidence>
<evidence type="ECO:0000313" key="3">
    <source>
        <dbReference type="EMBL" id="SVA31719.1"/>
    </source>
</evidence>
<organism evidence="3">
    <name type="scientific">marine metagenome</name>
    <dbReference type="NCBI Taxonomy" id="408172"/>
    <lineage>
        <taxon>unclassified sequences</taxon>
        <taxon>metagenomes</taxon>
        <taxon>ecological metagenomes</taxon>
    </lineage>
</organism>
<reference evidence="3" key="1">
    <citation type="submission" date="2018-05" db="EMBL/GenBank/DDBJ databases">
        <authorList>
            <person name="Lanie J.A."/>
            <person name="Ng W.-L."/>
            <person name="Kazmierczak K.M."/>
            <person name="Andrzejewski T.M."/>
            <person name="Davidsen T.M."/>
            <person name="Wayne K.J."/>
            <person name="Tettelin H."/>
            <person name="Glass J.I."/>
            <person name="Rusch D."/>
            <person name="Podicherti R."/>
            <person name="Tsui H.-C.T."/>
            <person name="Winkler M.E."/>
        </authorList>
    </citation>
    <scope>NUCLEOTIDE SEQUENCE</scope>
</reference>